<keyword evidence="5" id="KW-0963">Cytoplasm</keyword>
<comment type="subcellular location">
    <subcellularLocation>
        <location evidence="5">Cytoplasm</location>
    </subcellularLocation>
</comment>
<dbReference type="SUPFAM" id="SSF75005">
    <property type="entry name" value="Arabinanase/levansucrase/invertase"/>
    <property type="match status" value="1"/>
</dbReference>
<dbReference type="PANTHER" id="PTHR43101:SF1">
    <property type="entry name" value="BETA-FRUCTOSIDASE"/>
    <property type="match status" value="1"/>
</dbReference>
<dbReference type="PANTHER" id="PTHR43101">
    <property type="entry name" value="BETA-FRUCTOSIDASE"/>
    <property type="match status" value="1"/>
</dbReference>
<proteinExistence type="inferred from homology"/>
<dbReference type="SUPFAM" id="SSF49899">
    <property type="entry name" value="Concanavalin A-like lectins/glucanases"/>
    <property type="match status" value="1"/>
</dbReference>
<comment type="catalytic activity">
    <reaction evidence="4">
        <text>Hydrolysis of terminal non-reducing beta-D-fructofuranoside residues in beta-D-fructofuranosides.</text>
        <dbReference type="EC" id="3.2.1.26"/>
    </reaction>
</comment>
<keyword evidence="5" id="KW-0119">Carbohydrate metabolism</keyword>
<evidence type="ECO:0000256" key="1">
    <source>
        <dbReference type="ARBA" id="ARBA00009902"/>
    </source>
</evidence>
<keyword evidence="9" id="KW-1185">Reference proteome</keyword>
<dbReference type="Gene3D" id="2.60.120.560">
    <property type="entry name" value="Exo-inulinase, domain 1"/>
    <property type="match status" value="1"/>
</dbReference>
<organism evidence="8 9">
    <name type="scientific">Citrobacter meridianamericanus</name>
    <dbReference type="NCBI Taxonomy" id="2894201"/>
    <lineage>
        <taxon>Bacteria</taxon>
        <taxon>Pseudomonadati</taxon>
        <taxon>Pseudomonadota</taxon>
        <taxon>Gammaproteobacteria</taxon>
        <taxon>Enterobacterales</taxon>
        <taxon>Enterobacteriaceae</taxon>
        <taxon>Citrobacter</taxon>
    </lineage>
</organism>
<dbReference type="InterPro" id="IPR013189">
    <property type="entry name" value="Glyco_hydro_32_C"/>
</dbReference>
<evidence type="ECO:0000313" key="8">
    <source>
        <dbReference type="EMBL" id="MCO5783967.1"/>
    </source>
</evidence>
<comment type="similarity">
    <text evidence="1 4">Belongs to the glycosyl hydrolase 32 family.</text>
</comment>
<comment type="function">
    <text evidence="5">Enables the bacterium to metabolize sucrose as a sole carbon source.</text>
</comment>
<dbReference type="InterPro" id="IPR051214">
    <property type="entry name" value="GH32_Enzymes"/>
</dbReference>
<dbReference type="InterPro" id="IPR006232">
    <property type="entry name" value="Suc6P_hydrolase"/>
</dbReference>
<dbReference type="Pfam" id="PF00251">
    <property type="entry name" value="Glyco_hydro_32N"/>
    <property type="match status" value="1"/>
</dbReference>
<dbReference type="InterPro" id="IPR023296">
    <property type="entry name" value="Glyco_hydro_beta-prop_sf"/>
</dbReference>
<dbReference type="Pfam" id="PF08244">
    <property type="entry name" value="Glyco_hydro_32C"/>
    <property type="match status" value="1"/>
</dbReference>
<dbReference type="NCBIfam" id="TIGR01322">
    <property type="entry name" value="scrB_fam"/>
    <property type="match status" value="1"/>
</dbReference>
<name>A0ABT1BDL7_9ENTR</name>
<reference evidence="8" key="1">
    <citation type="submission" date="2021-11" db="EMBL/GenBank/DDBJ databases">
        <title>Citrobacter meridianamericanus sp. nov. isolated from soil.</title>
        <authorList>
            <person name="Furlan J.P.R."/>
            <person name="Stehling E.G."/>
        </authorList>
    </citation>
    <scope>NUCLEOTIDE SEQUENCE</scope>
    <source>
        <strain evidence="8">BR102</strain>
    </source>
</reference>
<dbReference type="GO" id="GO:0004564">
    <property type="term" value="F:beta-fructofuranosidase activity"/>
    <property type="evidence" value="ECO:0007669"/>
    <property type="project" value="UniProtKB-EC"/>
</dbReference>
<accession>A0ABT1BDL7</accession>
<dbReference type="InterPro" id="IPR013320">
    <property type="entry name" value="ConA-like_dom_sf"/>
</dbReference>
<evidence type="ECO:0000256" key="4">
    <source>
        <dbReference type="RuleBase" id="RU362110"/>
    </source>
</evidence>
<feature type="domain" description="Glycosyl hydrolase family 32 N-terminal" evidence="6">
    <location>
        <begin position="31"/>
        <end position="336"/>
    </location>
</feature>
<evidence type="ECO:0000313" key="9">
    <source>
        <dbReference type="Proteomes" id="UP001139290"/>
    </source>
</evidence>
<dbReference type="CDD" id="cd18623">
    <property type="entry name" value="GH32_ScrB-like"/>
    <property type="match status" value="1"/>
</dbReference>
<comment type="caution">
    <text evidence="8">The sequence shown here is derived from an EMBL/GenBank/DDBJ whole genome shotgun (WGS) entry which is preliminary data.</text>
</comment>
<comment type="pathway">
    <text evidence="5">Glycan biosynthesis; sucrose metabolism.</text>
</comment>
<dbReference type="EC" id="3.2.1.26" evidence="4"/>
<dbReference type="SMART" id="SM00640">
    <property type="entry name" value="Glyco_32"/>
    <property type="match status" value="1"/>
</dbReference>
<dbReference type="RefSeq" id="WP_252838873.1">
    <property type="nucleotide sequence ID" value="NZ_JAJJVQ010000009.1"/>
</dbReference>
<dbReference type="Gene3D" id="2.115.10.20">
    <property type="entry name" value="Glycosyl hydrolase domain, family 43"/>
    <property type="match status" value="1"/>
</dbReference>
<dbReference type="InterPro" id="IPR013148">
    <property type="entry name" value="Glyco_hydro_32_N"/>
</dbReference>
<evidence type="ECO:0000259" key="7">
    <source>
        <dbReference type="Pfam" id="PF08244"/>
    </source>
</evidence>
<evidence type="ECO:0000256" key="3">
    <source>
        <dbReference type="ARBA" id="ARBA00023295"/>
    </source>
</evidence>
<gene>
    <name evidence="8" type="ORF">LOD26_22010</name>
</gene>
<protein>
    <recommendedName>
        <fullName evidence="4">Sucrose-6-phosphate hydrolase</fullName>
        <ecNumber evidence="4">3.2.1.26</ecNumber>
    </recommendedName>
    <alternativeName>
        <fullName evidence="5">Invertase</fullName>
    </alternativeName>
</protein>
<evidence type="ECO:0000256" key="5">
    <source>
        <dbReference type="RuleBase" id="RU365015"/>
    </source>
</evidence>
<dbReference type="InterPro" id="IPR018053">
    <property type="entry name" value="Glyco_hydro_32_AS"/>
</dbReference>
<dbReference type="InterPro" id="IPR001362">
    <property type="entry name" value="Glyco_hydro_32"/>
</dbReference>
<dbReference type="PROSITE" id="PS00609">
    <property type="entry name" value="GLYCOSYL_HYDROL_F32"/>
    <property type="match status" value="1"/>
</dbReference>
<keyword evidence="2 4" id="KW-0378">Hydrolase</keyword>
<sequence>MSLPSRLPEILQAVMQGQPRALADDHYPHWHHAPVTGLMNDPNGFIEFAGRYHLFYQWNPFACDHTFKCWGHWSSADLIHWRHEPIALIPDEEYDRNGCYSGCAIDHEGILRLFYTGNVKFADGARTAWQCLATQCENGAFSKQGPVLPLPTGYTGHVRDPKVWWHHDRWYMVLGAQDLQLRGKVLLFSSTNLQQWLSHGEIAGHGLNGLSSGGYMWECPDLFPLNGTDILICCPQGLPREEYRFLNTYPAVWMQGQLDYARSAFECSELHELDSGFEFYAPQTLLSSDGRRLLIGWMGVPDGEELSQPTCAQGWIHQMTCLRELTWRNGTLYQTPARELAALRGEMQGWQGGVLRLVPMELAFDIACGDELTIDCAGALHLRVNGDGLRLSRQSLETAEIHHRYWRGTVCHLHILIDRSSIEIFINHGEGVMSSRFFPDYPGELTFTGSTPVAFRYWPLLPHMIE</sequence>
<dbReference type="EMBL" id="JAJJVQ010000009">
    <property type="protein sequence ID" value="MCO5783967.1"/>
    <property type="molecule type" value="Genomic_DNA"/>
</dbReference>
<keyword evidence="3 4" id="KW-0326">Glycosidase</keyword>
<dbReference type="Proteomes" id="UP001139290">
    <property type="component" value="Unassembled WGS sequence"/>
</dbReference>
<evidence type="ECO:0000256" key="2">
    <source>
        <dbReference type="ARBA" id="ARBA00022801"/>
    </source>
</evidence>
<evidence type="ECO:0000259" key="6">
    <source>
        <dbReference type="Pfam" id="PF00251"/>
    </source>
</evidence>
<feature type="domain" description="Glycosyl hydrolase family 32 C-terminal" evidence="7">
    <location>
        <begin position="410"/>
        <end position="442"/>
    </location>
</feature>